<dbReference type="GO" id="GO:0015031">
    <property type="term" value="P:protein transport"/>
    <property type="evidence" value="ECO:0007669"/>
    <property type="project" value="UniProtKB-KW"/>
</dbReference>
<feature type="coiled-coil region" evidence="11">
    <location>
        <begin position="1631"/>
        <end position="1658"/>
    </location>
</feature>
<feature type="domain" description="Trimeric autotransporter adhesin YadA-like stalk" evidence="14">
    <location>
        <begin position="1306"/>
        <end position="1346"/>
    </location>
</feature>
<evidence type="ECO:0000256" key="12">
    <source>
        <dbReference type="SAM" id="MobiDB-lite"/>
    </source>
</evidence>
<feature type="domain" description="Trimeric autotransporter adhesin YadA-like stalk" evidence="14">
    <location>
        <begin position="565"/>
        <end position="603"/>
    </location>
</feature>
<evidence type="ECO:0000256" key="3">
    <source>
        <dbReference type="ARBA" id="ARBA00005848"/>
    </source>
</evidence>
<comment type="similarity">
    <text evidence="3">Belongs to the autotransporter-2 (AT-2) (TC 1.B.40) family.</text>
</comment>
<feature type="region of interest" description="Disordered" evidence="12">
    <location>
        <begin position="94"/>
        <end position="151"/>
    </location>
</feature>
<keyword evidence="7" id="KW-0732">Signal</keyword>
<evidence type="ECO:0000313" key="15">
    <source>
        <dbReference type="EMBL" id="NMK39840.1"/>
    </source>
</evidence>
<organism evidence="15 16">
    <name type="scientific">Megasphaera elsdenii</name>
    <dbReference type="NCBI Taxonomy" id="907"/>
    <lineage>
        <taxon>Bacteria</taxon>
        <taxon>Bacillati</taxon>
        <taxon>Bacillota</taxon>
        <taxon>Negativicutes</taxon>
        <taxon>Veillonellales</taxon>
        <taxon>Veillonellaceae</taxon>
        <taxon>Megasphaera</taxon>
    </lineage>
</organism>
<reference evidence="15 16" key="1">
    <citation type="submission" date="2020-04" db="EMBL/GenBank/DDBJ databases">
        <authorList>
            <person name="Hitch T.C.A."/>
            <person name="Wylensek D."/>
            <person name="Clavel T."/>
        </authorList>
    </citation>
    <scope>NUCLEOTIDE SEQUENCE [LARGE SCALE GENOMIC DNA]</scope>
    <source>
        <strain evidence="15 16">WCA-386-APC-2A</strain>
    </source>
</reference>
<comment type="subcellular location">
    <subcellularLocation>
        <location evidence="2">Cell outer membrane</location>
    </subcellularLocation>
    <subcellularLocation>
        <location evidence="1">Cell surface</location>
    </subcellularLocation>
</comment>
<evidence type="ECO:0000256" key="10">
    <source>
        <dbReference type="ARBA" id="ARBA00023237"/>
    </source>
</evidence>
<evidence type="ECO:0000259" key="14">
    <source>
        <dbReference type="Pfam" id="PF05662"/>
    </source>
</evidence>
<dbReference type="Gene3D" id="2.20.70.140">
    <property type="match status" value="2"/>
</dbReference>
<evidence type="ECO:0000256" key="8">
    <source>
        <dbReference type="ARBA" id="ARBA00022927"/>
    </source>
</evidence>
<keyword evidence="5" id="KW-1134">Transmembrane beta strand</keyword>
<proteinExistence type="inferred from homology"/>
<evidence type="ECO:0008006" key="17">
    <source>
        <dbReference type="Google" id="ProtNLM"/>
    </source>
</evidence>
<dbReference type="Pfam" id="PF05662">
    <property type="entry name" value="YadA_stalk"/>
    <property type="match status" value="3"/>
</dbReference>
<dbReference type="Pfam" id="PF03895">
    <property type="entry name" value="YadA_anchor"/>
    <property type="match status" value="1"/>
</dbReference>
<dbReference type="Gene3D" id="2.150.10.10">
    <property type="entry name" value="Serralysin-like metalloprotease, C-terminal"/>
    <property type="match status" value="1"/>
</dbReference>
<evidence type="ECO:0000256" key="2">
    <source>
        <dbReference type="ARBA" id="ARBA00004442"/>
    </source>
</evidence>
<feature type="domain" description="Trimeric autotransporter adhesin YadA-like stalk" evidence="14">
    <location>
        <begin position="67"/>
        <end position="99"/>
    </location>
</feature>
<protein>
    <recommendedName>
        <fullName evidence="17">Head domain of trimeric autotransporter adhesin</fullName>
    </recommendedName>
</protein>
<evidence type="ECO:0000256" key="1">
    <source>
        <dbReference type="ARBA" id="ARBA00004241"/>
    </source>
</evidence>
<dbReference type="GO" id="GO:0009279">
    <property type="term" value="C:cell outer membrane"/>
    <property type="evidence" value="ECO:0007669"/>
    <property type="project" value="UniProtKB-SubCell"/>
</dbReference>
<dbReference type="EMBL" id="JABBJH010000021">
    <property type="protein sequence ID" value="NMK39840.1"/>
    <property type="molecule type" value="Genomic_DNA"/>
</dbReference>
<feature type="compositionally biased region" description="Basic and acidic residues" evidence="12">
    <location>
        <begin position="121"/>
        <end position="137"/>
    </location>
</feature>
<evidence type="ECO:0000256" key="6">
    <source>
        <dbReference type="ARBA" id="ARBA00022692"/>
    </source>
</evidence>
<keyword evidence="10" id="KW-0998">Cell outer membrane</keyword>
<dbReference type="Gene3D" id="3.30.1300.30">
    <property type="entry name" value="GSPII I/J protein-like"/>
    <property type="match status" value="1"/>
</dbReference>
<gene>
    <name evidence="15" type="ORF">HG933_10785</name>
</gene>
<accession>A0A848EWJ0</accession>
<evidence type="ECO:0000256" key="4">
    <source>
        <dbReference type="ARBA" id="ARBA00022448"/>
    </source>
</evidence>
<dbReference type="Proteomes" id="UP000536773">
    <property type="component" value="Unassembled WGS sequence"/>
</dbReference>
<evidence type="ECO:0000256" key="7">
    <source>
        <dbReference type="ARBA" id="ARBA00022729"/>
    </source>
</evidence>
<dbReference type="InterPro" id="IPR005594">
    <property type="entry name" value="YadA_C"/>
</dbReference>
<feature type="domain" description="Trimeric autotransporter adhesin YadA-like C-terminal membrane anchor" evidence="13">
    <location>
        <begin position="1544"/>
        <end position="1597"/>
    </location>
</feature>
<dbReference type="InterPro" id="IPR011049">
    <property type="entry name" value="Serralysin-like_metalloprot_C"/>
</dbReference>
<evidence type="ECO:0000256" key="5">
    <source>
        <dbReference type="ARBA" id="ARBA00022452"/>
    </source>
</evidence>
<dbReference type="RefSeq" id="WP_169013922.1">
    <property type="nucleotide sequence ID" value="NZ_JABBJH010000021.1"/>
</dbReference>
<dbReference type="SUPFAM" id="SSF54523">
    <property type="entry name" value="Pili subunits"/>
    <property type="match status" value="1"/>
</dbReference>
<keyword evidence="6" id="KW-0812">Transmembrane</keyword>
<name>A0A848EWJ0_MEGEL</name>
<keyword evidence="4" id="KW-0813">Transport</keyword>
<dbReference type="InterPro" id="IPR008635">
    <property type="entry name" value="Coiled_stalk_dom"/>
</dbReference>
<keyword evidence="8" id="KW-0653">Protein transport</keyword>
<evidence type="ECO:0000313" key="16">
    <source>
        <dbReference type="Proteomes" id="UP000536773"/>
    </source>
</evidence>
<dbReference type="Gene3D" id="1.20.5.170">
    <property type="match status" value="1"/>
</dbReference>
<keyword evidence="11" id="KW-0175">Coiled coil</keyword>
<evidence type="ECO:0000256" key="11">
    <source>
        <dbReference type="SAM" id="Coils"/>
    </source>
</evidence>
<evidence type="ECO:0000259" key="13">
    <source>
        <dbReference type="Pfam" id="PF03895"/>
    </source>
</evidence>
<comment type="caution">
    <text evidence="15">The sequence shown here is derived from an EMBL/GenBank/DDBJ whole genome shotgun (WGS) entry which is preliminary data.</text>
</comment>
<dbReference type="InterPro" id="IPR045584">
    <property type="entry name" value="Pilin-like"/>
</dbReference>
<sequence>MVHQATTDQEGTIAFGHDAGDVSGYAVTWKQRTDGKTNADHTTNDYTQVPASVTPTTYTDAYYNRLVKVADGQDDHDVVVMEQLKQYAEKNASNIGNNLTVPPVYQTDDHGNIKLGSDNKPLIDKEKTEQKRKDDQTTNKNDWGQALGADPFTAGTATTATDASTSDQLVTGKTLYNYDAPVAASDKKLNYVSANNTTGQNLSALDAQVADNASKLNDKTHNIKYYSVNDKKSSTQETLPTVKGLLADNSDNKGAKGMGSLASGFSTEADGIASTVAGSYSGVINQNGNSGLDFRGAAALSYGTFNVNQNTADTAATKTYSGVANSIVGQANMTTDSNAAIIYGAGNTVTNSYRPIDLKKAGAILDNVSNPTNLGKAMQDAVKDSGGQVMVMGGGNTVDKAYMTQVTGVGNTVTGADSTYAEGTSTQYNFVDGFQNELTNGKHDYIIGSNNKVSGESIDKNQSNIVFGDNHKLTNRKNNVIIGSSDNADDETTASDVVAIGHNAKASAEGGVAIGSGSEATVEGNKVAGYDPATGTNSTNTTSATWQATNGAVSVGKADGTVTRQINGVAAGTNETDAVNVAQLKTAQTGLINKGLTFAANTGEYTAKLGSKVTIQGSAKKADHTYTSDNLTTEVDDQGNIKILMDENMSADKIIVGKDGKQGHIGLTGADGTNGKDGTSAVDITVKKGYDDTAKGINGTNGVDGQNGISRIVYEDGTGEHQVATLEDGMKYAGDDGQTDATKVIAKKLNNTVDIIGGAKGALTEENIGVNNVNGKLKVQLAKDLKDLNSTSYTTTTGEGEQATTSTTVVVNGNGLTVTGGPSVTKDGINGGGKAVTNVGSGADADGNYTDATKNNAANIGDVQKIAGNATTELTNKGLTFAANTGEYTAKLGSKVTIQGSAKKADHTYTSDNLTTEVDDQGNIKILMDENMSADKIIVGKDGKQGHIGLTGADGTNGKDGTSAVDITVKKGYDDTAKGINGTNGVDGKDGISRIVYEDGTGEHQIATMEDGLKFKGDDETVISKKLNNTLEIIGGAKDNLTKGNIGVVSENGKLNVRLAKDLTGLNSTTYTTTTGEGESATTSTTVVNGNGLTIKNGPSITNNGIDGGSEVITNVGSGIEKGSDGKYTVTKDNTSNAANIGDVDNMVNQAVKGLSDATDTKLADKANVNASNIGANISSDTDKQKANEEAWGDALGKGEIKAGEKRLVTGDTVAKAIGDEKTAREAADQAINEKIGTLDKDGNYIKKDDSISKNLSTLDGQVKNNADAISKISRDVSNLSDNAVQYDKDTNKSKVTLAGEDGTTIDNVKDGTLTENGKEAVNGGQLWKVDQKVENNTTEINKIKNGDFTDASKTAIHNIAKDAVEVVAGTNTTVTKTEGTDTTSTKYTVNVEGKGKVTSGDTGLISGDTLYKEVHVDKDGSYIKSGNTVGQNLSRLDTGLKTTSDLIHTNGKGDTIQIGGNSTAMKIDVNGKDGKGRVITGVVTDASDPNSAANVGYVNGLTAANTQQVYRDMNRAYGSLNNNINRAAAGSNALAALHPLDFDPADKASFAVGYGHYRNANAAAVGAFYQPNANTMVNMGISLGNGDPGFNAGVSFKIGKGSAYNGVSKAEMAQTIHDQATEISAIKANDAAKDKRIDALEKENQEMKKQIQEILARLNG</sequence>
<evidence type="ECO:0000256" key="9">
    <source>
        <dbReference type="ARBA" id="ARBA00023136"/>
    </source>
</evidence>
<dbReference type="GO" id="GO:0009986">
    <property type="term" value="C:cell surface"/>
    <property type="evidence" value="ECO:0007669"/>
    <property type="project" value="UniProtKB-SubCell"/>
</dbReference>
<keyword evidence="9" id="KW-0472">Membrane</keyword>